<accession>A0A1M5TXU9</accession>
<dbReference type="RefSeq" id="WP_073016059.1">
    <property type="nucleotide sequence ID" value="NZ_FQXU01000003.1"/>
</dbReference>
<evidence type="ECO:0000259" key="1">
    <source>
        <dbReference type="Pfam" id="PF03551"/>
    </source>
</evidence>
<dbReference type="PANTHER" id="PTHR33169">
    <property type="entry name" value="PADR-FAMILY TRANSCRIPTIONAL REGULATOR"/>
    <property type="match status" value="1"/>
</dbReference>
<dbReference type="InterPro" id="IPR036390">
    <property type="entry name" value="WH_DNA-bd_sf"/>
</dbReference>
<dbReference type="Proteomes" id="UP000184241">
    <property type="component" value="Unassembled WGS sequence"/>
</dbReference>
<dbReference type="InterPro" id="IPR036388">
    <property type="entry name" value="WH-like_DNA-bd_sf"/>
</dbReference>
<gene>
    <name evidence="2" type="ORF">SAMN02745941_00344</name>
</gene>
<sequence length="127" mass="14880">MQRNRLVAPRNVVNTKQLYIFYILKKLSKGEEVFGNKILEDFRNKFENASLPYPVSSSTVYDTLYDLEERGYVNSKWLGDEFLNKRSKKIYTITDSGIDYYKNNISDYVDNLKKTKGILDIMIGMLL</sequence>
<name>A0A1M5TXU9_9CLOT</name>
<dbReference type="Pfam" id="PF03551">
    <property type="entry name" value="PadR"/>
    <property type="match status" value="1"/>
</dbReference>
<reference evidence="2 3" key="1">
    <citation type="submission" date="2016-11" db="EMBL/GenBank/DDBJ databases">
        <authorList>
            <person name="Jaros S."/>
            <person name="Januszkiewicz K."/>
            <person name="Wedrychowicz H."/>
        </authorList>
    </citation>
    <scope>NUCLEOTIDE SEQUENCE [LARGE SCALE GENOMIC DNA]</scope>
    <source>
        <strain evidence="2 3">DSM 6191</strain>
    </source>
</reference>
<dbReference type="SUPFAM" id="SSF46785">
    <property type="entry name" value="Winged helix' DNA-binding domain"/>
    <property type="match status" value="1"/>
</dbReference>
<proteinExistence type="predicted"/>
<evidence type="ECO:0000313" key="2">
    <source>
        <dbReference type="EMBL" id="SHH55440.1"/>
    </source>
</evidence>
<dbReference type="EMBL" id="FQXU01000003">
    <property type="protein sequence ID" value="SHH55440.1"/>
    <property type="molecule type" value="Genomic_DNA"/>
</dbReference>
<dbReference type="InterPro" id="IPR052509">
    <property type="entry name" value="Metal_resp_DNA-bind_regulator"/>
</dbReference>
<organism evidence="2 3">
    <name type="scientific">Clostridium intestinale DSM 6191</name>
    <dbReference type="NCBI Taxonomy" id="1121320"/>
    <lineage>
        <taxon>Bacteria</taxon>
        <taxon>Bacillati</taxon>
        <taxon>Bacillota</taxon>
        <taxon>Clostridia</taxon>
        <taxon>Eubacteriales</taxon>
        <taxon>Clostridiaceae</taxon>
        <taxon>Clostridium</taxon>
    </lineage>
</organism>
<feature type="domain" description="Transcription regulator PadR N-terminal" evidence="1">
    <location>
        <begin position="23"/>
        <end position="101"/>
    </location>
</feature>
<protein>
    <submittedName>
        <fullName evidence="2">Transcriptional regulator, PadR family</fullName>
    </submittedName>
</protein>
<dbReference type="InterPro" id="IPR005149">
    <property type="entry name" value="Tscrpt_reg_PadR_N"/>
</dbReference>
<dbReference type="Gene3D" id="1.10.10.10">
    <property type="entry name" value="Winged helix-like DNA-binding domain superfamily/Winged helix DNA-binding domain"/>
    <property type="match status" value="1"/>
</dbReference>
<dbReference type="PANTHER" id="PTHR33169:SF14">
    <property type="entry name" value="TRANSCRIPTIONAL REGULATOR RV3488"/>
    <property type="match status" value="1"/>
</dbReference>
<dbReference type="AlphaFoldDB" id="A0A1M5TXU9"/>
<evidence type="ECO:0000313" key="3">
    <source>
        <dbReference type="Proteomes" id="UP000184241"/>
    </source>
</evidence>